<dbReference type="EMBL" id="BLXT01004610">
    <property type="protein sequence ID" value="GFO15701.1"/>
    <property type="molecule type" value="Genomic_DNA"/>
</dbReference>
<dbReference type="AlphaFoldDB" id="A0AAV4AX66"/>
<proteinExistence type="predicted"/>
<keyword evidence="2" id="KW-1185">Reference proteome</keyword>
<comment type="caution">
    <text evidence="1">The sequence shown here is derived from an EMBL/GenBank/DDBJ whole genome shotgun (WGS) entry which is preliminary data.</text>
</comment>
<evidence type="ECO:0000313" key="2">
    <source>
        <dbReference type="Proteomes" id="UP000735302"/>
    </source>
</evidence>
<gene>
    <name evidence="1" type="ORF">PoB_004220600</name>
</gene>
<organism evidence="1 2">
    <name type="scientific">Plakobranchus ocellatus</name>
    <dbReference type="NCBI Taxonomy" id="259542"/>
    <lineage>
        <taxon>Eukaryota</taxon>
        <taxon>Metazoa</taxon>
        <taxon>Spiralia</taxon>
        <taxon>Lophotrochozoa</taxon>
        <taxon>Mollusca</taxon>
        <taxon>Gastropoda</taxon>
        <taxon>Heterobranchia</taxon>
        <taxon>Euthyneura</taxon>
        <taxon>Panpulmonata</taxon>
        <taxon>Sacoglossa</taxon>
        <taxon>Placobranchoidea</taxon>
        <taxon>Plakobranchidae</taxon>
        <taxon>Plakobranchus</taxon>
    </lineage>
</organism>
<name>A0AAV4AX66_9GAST</name>
<dbReference type="Proteomes" id="UP000735302">
    <property type="component" value="Unassembled WGS sequence"/>
</dbReference>
<evidence type="ECO:0000313" key="1">
    <source>
        <dbReference type="EMBL" id="GFO15701.1"/>
    </source>
</evidence>
<accession>A0AAV4AX66</accession>
<sequence length="75" mass="8896">MNVWKIINKNIEIINFKEFAETNSNEQSNRPQDTSDDFALYVRKDNSLDFVQHVRQNTSDDFALGVRRVTFDDFH</sequence>
<reference evidence="1 2" key="1">
    <citation type="journal article" date="2021" name="Elife">
        <title>Chloroplast acquisition without the gene transfer in kleptoplastic sea slugs, Plakobranchus ocellatus.</title>
        <authorList>
            <person name="Maeda T."/>
            <person name="Takahashi S."/>
            <person name="Yoshida T."/>
            <person name="Shimamura S."/>
            <person name="Takaki Y."/>
            <person name="Nagai Y."/>
            <person name="Toyoda A."/>
            <person name="Suzuki Y."/>
            <person name="Arimoto A."/>
            <person name="Ishii H."/>
            <person name="Satoh N."/>
            <person name="Nishiyama T."/>
            <person name="Hasebe M."/>
            <person name="Maruyama T."/>
            <person name="Minagawa J."/>
            <person name="Obokata J."/>
            <person name="Shigenobu S."/>
        </authorList>
    </citation>
    <scope>NUCLEOTIDE SEQUENCE [LARGE SCALE GENOMIC DNA]</scope>
</reference>
<protein>
    <submittedName>
        <fullName evidence="1">Uncharacterized protein</fullName>
    </submittedName>
</protein>